<dbReference type="Proteomes" id="UP000688137">
    <property type="component" value="Unassembled WGS sequence"/>
</dbReference>
<organism evidence="1 2">
    <name type="scientific">Paramecium primaurelia</name>
    <dbReference type="NCBI Taxonomy" id="5886"/>
    <lineage>
        <taxon>Eukaryota</taxon>
        <taxon>Sar</taxon>
        <taxon>Alveolata</taxon>
        <taxon>Ciliophora</taxon>
        <taxon>Intramacronucleata</taxon>
        <taxon>Oligohymenophorea</taxon>
        <taxon>Peniculida</taxon>
        <taxon>Parameciidae</taxon>
        <taxon>Paramecium</taxon>
    </lineage>
</organism>
<comment type="caution">
    <text evidence="1">The sequence shown here is derived from an EMBL/GenBank/DDBJ whole genome shotgun (WGS) entry which is preliminary data.</text>
</comment>
<evidence type="ECO:0000313" key="2">
    <source>
        <dbReference type="Proteomes" id="UP000688137"/>
    </source>
</evidence>
<keyword evidence="2" id="KW-1185">Reference proteome</keyword>
<dbReference type="EMBL" id="CAJJDM010000138">
    <property type="protein sequence ID" value="CAD8108020.1"/>
    <property type="molecule type" value="Genomic_DNA"/>
</dbReference>
<gene>
    <name evidence="1" type="ORF">PPRIM_AZ9-3.1.T1350133</name>
</gene>
<evidence type="ECO:0000313" key="1">
    <source>
        <dbReference type="EMBL" id="CAD8108020.1"/>
    </source>
</evidence>
<reference evidence="1" key="1">
    <citation type="submission" date="2021-01" db="EMBL/GenBank/DDBJ databases">
        <authorList>
            <consortium name="Genoscope - CEA"/>
            <person name="William W."/>
        </authorList>
    </citation>
    <scope>NUCLEOTIDE SEQUENCE</scope>
</reference>
<proteinExistence type="predicted"/>
<name>A0A8S1PXN3_PARPR</name>
<protein>
    <submittedName>
        <fullName evidence="1">Uncharacterized protein</fullName>
    </submittedName>
</protein>
<sequence length="139" mass="16295">MSSDWDKEIQQNDSPLYQNYQRLRELNIKTKADICKSLQNLQIQMIQQDDQLQQEIGSALRRKQSRIKKVQKESHYSCQRMASFSKTPSQLNISKESIEKKGILKKRESFHSSSSSEKISQKHVKFCSESSKFVHMVLK</sequence>
<dbReference type="AlphaFoldDB" id="A0A8S1PXN3"/>
<dbReference type="OMA" id="QNYQRLR"/>
<accession>A0A8S1PXN3</accession>